<keyword evidence="1" id="KW-0946">Virion</keyword>
<dbReference type="OrthoDB" id="1353at10239"/>
<dbReference type="KEGG" id="vg:26798897"/>
<evidence type="ECO:0000313" key="4">
    <source>
        <dbReference type="Proteomes" id="UP000201646"/>
    </source>
</evidence>
<protein>
    <recommendedName>
        <fullName evidence="1">Portal protein</fullName>
    </recommendedName>
</protein>
<keyword evidence="1" id="KW-1160">Virus entry into host cell</keyword>
<dbReference type="NCBIfam" id="TIGR01539">
    <property type="entry name" value="portal_lambda"/>
    <property type="match status" value="1"/>
</dbReference>
<proteinExistence type="inferred from homology"/>
<name>A0A0K2FHA1_9CAUD</name>
<organism evidence="3 4">
    <name type="scientific">Achromobacter phage phiAxp-2</name>
    <dbReference type="NCBI Taxonomy" id="1664246"/>
    <lineage>
        <taxon>Viruses</taxon>
        <taxon>Duplodnaviria</taxon>
        <taxon>Heunggongvirae</taxon>
        <taxon>Uroviricota</taxon>
        <taxon>Caudoviricetes</taxon>
        <taxon>Casjensviridae</taxon>
        <taxon>Fengtaivirus</taxon>
        <taxon>Fengtaivirus Axp2</taxon>
    </lineage>
</organism>
<keyword evidence="1" id="KW-0118">Viral capsid assembly</keyword>
<comment type="function">
    <text evidence="1">Forms the portal vertex of the capsid. This portal plays critical roles in head assembly, genome packaging, neck/tail attachment, and genome ejection. The portal protein multimerizes as a single ring-shaped homododecamer arranged around a central channel. Binds to the terminase subunits to form the packaging machine.</text>
</comment>
<accession>A0A0K2FHA1</accession>
<keyword evidence="1" id="KW-0238">DNA-binding</keyword>
<dbReference type="GeneID" id="26798897"/>
<dbReference type="GO" id="GO:0046798">
    <property type="term" value="C:viral portal complex"/>
    <property type="evidence" value="ECO:0007669"/>
    <property type="project" value="UniProtKB-UniRule"/>
</dbReference>
<keyword evidence="1" id="KW-1162">Viral penetration into host cytoplasm</keyword>
<keyword evidence="1" id="KW-1171">Viral genome ejection through host cell envelope</keyword>
<gene>
    <name evidence="3" type="ORF">ADP64_000014</name>
</gene>
<dbReference type="GO" id="GO:0046718">
    <property type="term" value="P:symbiont entry into host cell"/>
    <property type="evidence" value="ECO:0007669"/>
    <property type="project" value="UniProtKB-KW"/>
</dbReference>
<dbReference type="GO" id="GO:0003677">
    <property type="term" value="F:DNA binding"/>
    <property type="evidence" value="ECO:0007669"/>
    <property type="project" value="UniProtKB-KW"/>
</dbReference>
<dbReference type="HAMAP" id="MF_04135">
    <property type="entry name" value="PORTAL_LAMBDA"/>
    <property type="match status" value="1"/>
</dbReference>
<dbReference type="Proteomes" id="UP000201646">
    <property type="component" value="Segment"/>
</dbReference>
<dbReference type="InterPro" id="IPR006429">
    <property type="entry name" value="Phage_lambda_portal"/>
</dbReference>
<keyword evidence="1" id="KW-0167">Capsid protein</keyword>
<dbReference type="Pfam" id="PF05136">
    <property type="entry name" value="Phage_portal_2"/>
    <property type="match status" value="1"/>
</dbReference>
<keyword evidence="4" id="KW-1185">Reference proteome</keyword>
<dbReference type="RefSeq" id="YP_009226432.1">
    <property type="nucleotide sequence ID" value="NC_029106.1"/>
</dbReference>
<sequence length="536" mass="59772">MPLREKALGGGLEGAQRNTRELATWNPPMGPADTIISPVKDVADARSRDVVMNDGYMLGAINAHRDSIVGNQYRLNSNPNYRVLGADEGWAEEFQQEVEARFNLISDSNECWLHAGGRLTLTGIVRMSIAQFMVTGEVLGTGEYKRSSTRPCATAFQFVSPDRLCNPDMRMDDKYLRRGIKLDDWGAPVSAFIRTNSPYDYLGLNTLTHMFNWKEIPFRLPWGRMQVLHIQDALDPEQTRGISDMVSVLKQIKMTKNFQDVTLQNAVVNASYAAALESELPADMVAAAMGQGQTTFGAVAYDYMSMLAQYMGAAGAIQIDGAKIPQLFPNTKLRMQPMGTPGGVGTPFEESLLRYIAAGLGLSYEQFSKDYSKVNYSSARAGQNEAFKMTQSRKKLIADRVATEIYTLWLEEDIMAGNLPMYPGFSKDKFYRDPLVKAALAQCGWIGAGRGQIDELKETQSAMMRIKSGLSTFEKECARLGEDFREIFKQRQREDRMIQEMGLTFTMDASKPGSNEVQKTVRGEGNDDSVQSDYED</sequence>
<comment type="subunit">
    <text evidence="1">Homododecamer. Interacts with the terminase complex composed of two small and one large terminase subunits.</text>
</comment>
<dbReference type="EMBL" id="KT321316">
    <property type="protein sequence ID" value="ALA45456.1"/>
    <property type="molecule type" value="Genomic_DNA"/>
</dbReference>
<feature type="chain" id="PRO_5026404044" description="Portal protein" evidence="1">
    <location>
        <begin position="1"/>
        <end position="536"/>
    </location>
</feature>
<evidence type="ECO:0000256" key="2">
    <source>
        <dbReference type="SAM" id="MobiDB-lite"/>
    </source>
</evidence>
<comment type="PTM">
    <text evidence="1">Proteolytically cleaved by the viral protease during capsid maturation.</text>
</comment>
<reference evidence="3" key="1">
    <citation type="submission" date="2015-09" db="EMBL/GenBank/DDBJ databases">
        <authorList>
            <person name="Zhao X."/>
        </authorList>
    </citation>
    <scope>NUCLEOTIDE SEQUENCE</scope>
</reference>
<dbReference type="GO" id="GO:0005198">
    <property type="term" value="F:structural molecule activity"/>
    <property type="evidence" value="ECO:0007669"/>
    <property type="project" value="UniProtKB-UniRule"/>
</dbReference>
<comment type="subcellular location">
    <subcellularLocation>
        <location evidence="1">Virion</location>
    </subcellularLocation>
</comment>
<comment type="similarity">
    <text evidence="1">Belongs to the siphoviridae portal protein family.</text>
</comment>
<keyword evidence="1" id="KW-1188">Viral release from host cell</keyword>
<feature type="region of interest" description="Disordered" evidence="2">
    <location>
        <begin position="507"/>
        <end position="536"/>
    </location>
</feature>
<evidence type="ECO:0000313" key="3">
    <source>
        <dbReference type="EMBL" id="ALA45456.1"/>
    </source>
</evidence>
<evidence type="ECO:0000256" key="1">
    <source>
        <dbReference type="HAMAP-Rule" id="MF_04135"/>
    </source>
</evidence>
<keyword evidence="1" id="KW-0231">Viral genome packaging</keyword>
<dbReference type="GO" id="GO:0019068">
    <property type="term" value="P:virion assembly"/>
    <property type="evidence" value="ECO:0007669"/>
    <property type="project" value="UniProtKB-UniRule"/>
</dbReference>